<sequence>MWRLAVLSLALVLATEAKFSWKQCGGSKVKVSSISASNPVSFPGSMTLSFDAEILSQVDDVDLKLTIKRKTGGLFGIYVWLTLPCLSDVGSCTYKDACHIMDRSTAEGASAGIKSVATQVKEMLNGAGPSAFSLSCPSAPRKLSVGPYQLNLPKPDAGAVGNVITSLFGSSDYDVTAQLVSPSSGEVYACVNFITSVKM</sequence>
<dbReference type="SUPFAM" id="SSF63707">
    <property type="entry name" value="Ganglioside M2 (gm2) activator"/>
    <property type="match status" value="1"/>
</dbReference>
<feature type="chain" id="PRO_5010313769" evidence="2">
    <location>
        <begin position="18"/>
        <end position="199"/>
    </location>
</feature>
<dbReference type="KEGG" id="lak:106178074"/>
<dbReference type="GO" id="GO:0008047">
    <property type="term" value="F:enzyme activator activity"/>
    <property type="evidence" value="ECO:0007669"/>
    <property type="project" value="InterPro"/>
</dbReference>
<dbReference type="PANTHER" id="PTHR17357:SF0">
    <property type="entry name" value="GANGLIOSIDE GM2 ACTIVATOR"/>
    <property type="match status" value="1"/>
</dbReference>
<accession>A0A1S3K2R5</accession>
<dbReference type="InterPro" id="IPR036846">
    <property type="entry name" value="GM2-AP_sf"/>
</dbReference>
<dbReference type="RefSeq" id="XP_013416551.1">
    <property type="nucleotide sequence ID" value="XM_013561097.1"/>
</dbReference>
<dbReference type="Proteomes" id="UP000085678">
    <property type="component" value="Unplaced"/>
</dbReference>
<gene>
    <name evidence="4" type="primary">LOC106178074</name>
</gene>
<dbReference type="OrthoDB" id="6409159at2759"/>
<dbReference type="PANTHER" id="PTHR17357">
    <property type="entry name" value="GM2 GANGLIOSIDE ACTIVATOR PROTEIN"/>
    <property type="match status" value="1"/>
</dbReference>
<reference evidence="4" key="1">
    <citation type="submission" date="2025-08" db="UniProtKB">
        <authorList>
            <consortium name="RefSeq"/>
        </authorList>
    </citation>
    <scope>IDENTIFICATION</scope>
    <source>
        <tissue evidence="4">Gonads</tissue>
    </source>
</reference>
<dbReference type="GO" id="GO:0005319">
    <property type="term" value="F:lipid transporter activity"/>
    <property type="evidence" value="ECO:0007669"/>
    <property type="project" value="TreeGrafter"/>
</dbReference>
<feature type="signal peptide" evidence="2">
    <location>
        <begin position="1"/>
        <end position="17"/>
    </location>
</feature>
<organism evidence="3 4">
    <name type="scientific">Lingula anatina</name>
    <name type="common">Brachiopod</name>
    <name type="synonym">Lingula unguis</name>
    <dbReference type="NCBI Taxonomy" id="7574"/>
    <lineage>
        <taxon>Eukaryota</taxon>
        <taxon>Metazoa</taxon>
        <taxon>Spiralia</taxon>
        <taxon>Lophotrochozoa</taxon>
        <taxon>Brachiopoda</taxon>
        <taxon>Linguliformea</taxon>
        <taxon>Lingulata</taxon>
        <taxon>Lingulida</taxon>
        <taxon>Linguloidea</taxon>
        <taxon>Lingulidae</taxon>
        <taxon>Lingula</taxon>
    </lineage>
</organism>
<dbReference type="GeneID" id="106178074"/>
<keyword evidence="3" id="KW-1185">Reference proteome</keyword>
<dbReference type="InParanoid" id="A0A1S3K2R5"/>
<evidence type="ECO:0000256" key="1">
    <source>
        <dbReference type="ARBA" id="ARBA00022729"/>
    </source>
</evidence>
<dbReference type="InterPro" id="IPR028996">
    <property type="entry name" value="GM2-AP"/>
</dbReference>
<dbReference type="AlphaFoldDB" id="A0A1S3K2R5"/>
<evidence type="ECO:0000313" key="4">
    <source>
        <dbReference type="RefSeq" id="XP_013416551.1"/>
    </source>
</evidence>
<dbReference type="GO" id="GO:0009898">
    <property type="term" value="C:cytoplasmic side of plasma membrane"/>
    <property type="evidence" value="ECO:0007669"/>
    <property type="project" value="TreeGrafter"/>
</dbReference>
<evidence type="ECO:0000313" key="3">
    <source>
        <dbReference type="Proteomes" id="UP000085678"/>
    </source>
</evidence>
<dbReference type="GO" id="GO:0006689">
    <property type="term" value="P:ganglioside catabolic process"/>
    <property type="evidence" value="ECO:0007669"/>
    <property type="project" value="InterPro"/>
</dbReference>
<dbReference type="Gene3D" id="2.70.220.10">
    <property type="entry name" value="Ganglioside GM2 activator"/>
    <property type="match status" value="1"/>
</dbReference>
<proteinExistence type="predicted"/>
<keyword evidence="1 2" id="KW-0732">Signal</keyword>
<protein>
    <submittedName>
        <fullName evidence="4">Ganglioside GM2 activator-like</fullName>
    </submittedName>
</protein>
<evidence type="ECO:0000256" key="2">
    <source>
        <dbReference type="SAM" id="SignalP"/>
    </source>
</evidence>
<name>A0A1S3K2R5_LINAN</name>